<keyword evidence="3 4" id="KW-0560">Oxidoreductase</keyword>
<gene>
    <name evidence="4 9" type="primary">proC</name>
    <name evidence="10" type="ORF">CIK91_06510</name>
    <name evidence="9" type="ORF">PRRU23_16820</name>
</gene>
<dbReference type="InterPro" id="IPR036291">
    <property type="entry name" value="NAD(P)-bd_dom_sf"/>
</dbReference>
<keyword evidence="11" id="KW-1185">Reference proteome</keyword>
<dbReference type="InterPro" id="IPR000304">
    <property type="entry name" value="Pyrroline-COOH_reductase"/>
</dbReference>
<protein>
    <recommendedName>
        <fullName evidence="4 5">Pyrroline-5-carboxylate reductase</fullName>
        <shortName evidence="4">P5C reductase</shortName>
        <shortName evidence="4">P5CR</shortName>
        <ecNumber evidence="4 5">1.5.1.2</ecNumber>
    </recommendedName>
    <alternativeName>
        <fullName evidence="4">PCA reductase</fullName>
    </alternativeName>
</protein>
<dbReference type="InterPro" id="IPR029036">
    <property type="entry name" value="P5CR_dimer"/>
</dbReference>
<evidence type="ECO:0000256" key="5">
    <source>
        <dbReference type="NCBIfam" id="TIGR00112"/>
    </source>
</evidence>
<reference evidence="9" key="2">
    <citation type="submission" date="2021-08" db="EMBL/GenBank/DDBJ databases">
        <title>Prevotella lacticifex sp. nov., isolated from rumen of cow.</title>
        <authorList>
            <person name="Shinkai T."/>
            <person name="Ikeyama N."/>
            <person name="Kumagai M."/>
            <person name="Ohmori H."/>
            <person name="Sakamoto M."/>
            <person name="Ohkuma M."/>
            <person name="Mitsumori M."/>
        </authorList>
    </citation>
    <scope>NUCLEOTIDE SEQUENCE</scope>
    <source>
        <strain evidence="9">DSM 11371</strain>
    </source>
</reference>
<comment type="catalytic activity">
    <reaction evidence="4">
        <text>L-proline + NADP(+) = (S)-1-pyrroline-5-carboxylate + NADPH + 2 H(+)</text>
        <dbReference type="Rhea" id="RHEA:14109"/>
        <dbReference type="ChEBI" id="CHEBI:15378"/>
        <dbReference type="ChEBI" id="CHEBI:17388"/>
        <dbReference type="ChEBI" id="CHEBI:57783"/>
        <dbReference type="ChEBI" id="CHEBI:58349"/>
        <dbReference type="ChEBI" id="CHEBI:60039"/>
        <dbReference type="EC" id="1.5.1.2"/>
    </reaction>
</comment>
<dbReference type="NCBIfam" id="TIGR00112">
    <property type="entry name" value="proC"/>
    <property type="match status" value="1"/>
</dbReference>
<accession>A0AA37MLK1</accession>
<dbReference type="EMBL" id="NPJF01000029">
    <property type="protein sequence ID" value="OYP55449.1"/>
    <property type="molecule type" value="Genomic_DNA"/>
</dbReference>
<evidence type="ECO:0000256" key="1">
    <source>
        <dbReference type="ARBA" id="ARBA00005525"/>
    </source>
</evidence>
<evidence type="ECO:0000313" key="12">
    <source>
        <dbReference type="Proteomes" id="UP000887043"/>
    </source>
</evidence>
<evidence type="ECO:0000256" key="4">
    <source>
        <dbReference type="HAMAP-Rule" id="MF_01925"/>
    </source>
</evidence>
<dbReference type="EMBL" id="BPTR01000001">
    <property type="protein sequence ID" value="GJG27982.1"/>
    <property type="molecule type" value="Genomic_DNA"/>
</dbReference>
<dbReference type="PIRSF" id="PIRSF000193">
    <property type="entry name" value="Pyrrol-5-carb_rd"/>
    <property type="match status" value="1"/>
</dbReference>
<comment type="function">
    <text evidence="4">Catalyzes the reduction of 1-pyrroline-5-carboxylate (PCA) to L-proline.</text>
</comment>
<dbReference type="Pfam" id="PF03807">
    <property type="entry name" value="F420_oxidored"/>
    <property type="match status" value="1"/>
</dbReference>
<reference evidence="10 11" key="1">
    <citation type="submission" date="2017-08" db="EMBL/GenBank/DDBJ databases">
        <title>Comparative genomics of non-oral Prevotella species.</title>
        <authorList>
            <person name="Accetto T."/>
            <person name="Nograsek B."/>
            <person name="Avgustin G."/>
        </authorList>
    </citation>
    <scope>NUCLEOTIDE SEQUENCE [LARGE SCALE GENOMIC DNA]</scope>
    <source>
        <strain evidence="10 11">TC1-1</strain>
    </source>
</reference>
<evidence type="ECO:0000256" key="3">
    <source>
        <dbReference type="ARBA" id="ARBA00023002"/>
    </source>
</evidence>
<comment type="similarity">
    <text evidence="1 4">Belongs to the pyrroline-5-carboxylate reductase family.</text>
</comment>
<dbReference type="EC" id="1.5.1.2" evidence="4 5"/>
<dbReference type="Pfam" id="PF14748">
    <property type="entry name" value="P5CR_dimer"/>
    <property type="match status" value="1"/>
</dbReference>
<comment type="caution">
    <text evidence="9">The sequence shown here is derived from an EMBL/GenBank/DDBJ whole genome shotgun (WGS) entry which is preliminary data.</text>
</comment>
<dbReference type="SUPFAM" id="SSF48179">
    <property type="entry name" value="6-phosphogluconate dehydrogenase C-terminal domain-like"/>
    <property type="match status" value="1"/>
</dbReference>
<evidence type="ECO:0000256" key="6">
    <source>
        <dbReference type="PIRSR" id="PIRSR000193-1"/>
    </source>
</evidence>
<dbReference type="AlphaFoldDB" id="A0AA37MLK1"/>
<feature type="binding site" evidence="6">
    <location>
        <begin position="6"/>
        <end position="11"/>
    </location>
    <ligand>
        <name>NADP(+)</name>
        <dbReference type="ChEBI" id="CHEBI:58349"/>
    </ligand>
</feature>
<dbReference type="PANTHER" id="PTHR11645">
    <property type="entry name" value="PYRROLINE-5-CARBOXYLATE REDUCTASE"/>
    <property type="match status" value="1"/>
</dbReference>
<keyword evidence="4" id="KW-0641">Proline biosynthesis</keyword>
<keyword evidence="4" id="KW-0963">Cytoplasm</keyword>
<dbReference type="GO" id="GO:0005737">
    <property type="term" value="C:cytoplasm"/>
    <property type="evidence" value="ECO:0007669"/>
    <property type="project" value="UniProtKB-SubCell"/>
</dbReference>
<organism evidence="9 12">
    <name type="scientific">Segatella bryantii</name>
    <name type="common">Prevotella bryantii</name>
    <dbReference type="NCBI Taxonomy" id="77095"/>
    <lineage>
        <taxon>Bacteria</taxon>
        <taxon>Pseudomonadati</taxon>
        <taxon>Bacteroidota</taxon>
        <taxon>Bacteroidia</taxon>
        <taxon>Bacteroidales</taxon>
        <taxon>Prevotellaceae</taxon>
        <taxon>Segatella</taxon>
    </lineage>
</organism>
<dbReference type="SUPFAM" id="SSF51735">
    <property type="entry name" value="NAD(P)-binding Rossmann-fold domains"/>
    <property type="match status" value="1"/>
</dbReference>
<dbReference type="InterPro" id="IPR028939">
    <property type="entry name" value="P5C_Rdtase_cat_N"/>
</dbReference>
<dbReference type="HAMAP" id="MF_01925">
    <property type="entry name" value="P5C_reductase"/>
    <property type="match status" value="1"/>
</dbReference>
<dbReference type="Gene3D" id="3.40.50.720">
    <property type="entry name" value="NAD(P)-binding Rossmann-like Domain"/>
    <property type="match status" value="1"/>
</dbReference>
<evidence type="ECO:0000313" key="9">
    <source>
        <dbReference type="EMBL" id="GJG27982.1"/>
    </source>
</evidence>
<feature type="binding site" evidence="6">
    <location>
        <position position="54"/>
    </location>
    <ligand>
        <name>NADPH</name>
        <dbReference type="ChEBI" id="CHEBI:57783"/>
    </ligand>
</feature>
<feature type="domain" description="Pyrroline-5-carboxylate reductase catalytic N-terminal" evidence="7">
    <location>
        <begin position="2"/>
        <end position="83"/>
    </location>
</feature>
<name>A0AA37MLK1_SEGBR</name>
<comment type="catalytic activity">
    <reaction evidence="4">
        <text>L-proline + NAD(+) = (S)-1-pyrroline-5-carboxylate + NADH + 2 H(+)</text>
        <dbReference type="Rhea" id="RHEA:14105"/>
        <dbReference type="ChEBI" id="CHEBI:15378"/>
        <dbReference type="ChEBI" id="CHEBI:17388"/>
        <dbReference type="ChEBI" id="CHEBI:57540"/>
        <dbReference type="ChEBI" id="CHEBI:57945"/>
        <dbReference type="ChEBI" id="CHEBI:60039"/>
        <dbReference type="EC" id="1.5.1.2"/>
    </reaction>
</comment>
<keyword evidence="2 4" id="KW-0521">NADP</keyword>
<proteinExistence type="inferred from homology"/>
<evidence type="ECO:0000256" key="2">
    <source>
        <dbReference type="ARBA" id="ARBA00022857"/>
    </source>
</evidence>
<dbReference type="Proteomes" id="UP000887043">
    <property type="component" value="Unassembled WGS sequence"/>
</dbReference>
<evidence type="ECO:0000313" key="10">
    <source>
        <dbReference type="EMBL" id="OYP55449.1"/>
    </source>
</evidence>
<dbReference type="GO" id="GO:0004735">
    <property type="term" value="F:pyrroline-5-carboxylate reductase activity"/>
    <property type="evidence" value="ECO:0007669"/>
    <property type="project" value="UniProtKB-UniRule"/>
</dbReference>
<evidence type="ECO:0000313" key="11">
    <source>
        <dbReference type="Proteomes" id="UP000216189"/>
    </source>
</evidence>
<evidence type="ECO:0000259" key="8">
    <source>
        <dbReference type="Pfam" id="PF14748"/>
    </source>
</evidence>
<dbReference type="GO" id="GO:0055129">
    <property type="term" value="P:L-proline biosynthetic process"/>
    <property type="evidence" value="ECO:0007669"/>
    <property type="project" value="UniProtKB-UniRule"/>
</dbReference>
<comment type="subcellular location">
    <subcellularLocation>
        <location evidence="4">Cytoplasm</location>
    </subcellularLocation>
</comment>
<dbReference type="InterPro" id="IPR008927">
    <property type="entry name" value="6-PGluconate_DH-like_C_sf"/>
</dbReference>
<keyword evidence="4" id="KW-0028">Amino-acid biosynthesis</keyword>
<dbReference type="GeneID" id="72480885"/>
<dbReference type="Proteomes" id="UP000216189">
    <property type="component" value="Unassembled WGS sequence"/>
</dbReference>
<dbReference type="PANTHER" id="PTHR11645:SF0">
    <property type="entry name" value="PYRROLINE-5-CARBOXYLATE REDUCTASE 3"/>
    <property type="match status" value="1"/>
</dbReference>
<dbReference type="Gene3D" id="1.10.3730.10">
    <property type="entry name" value="ProC C-terminal domain-like"/>
    <property type="match status" value="1"/>
</dbReference>
<feature type="domain" description="Pyrroline-5-carboxylate reductase dimerisation" evidence="8">
    <location>
        <begin position="162"/>
        <end position="259"/>
    </location>
</feature>
<dbReference type="RefSeq" id="WP_006281553.1">
    <property type="nucleotide sequence ID" value="NZ_BPTR01000001.1"/>
</dbReference>
<sequence>MKITIIGAGAMGGALAEGLLKSEDFKPSDISVSNPHADKLEKFKKLGANTTTNNIEAIQGADYIAIVVKPWLVEHVINEIKSTLDYQNQTILNMAAAIPSEQLRKWLDKDGDQPTLLQVIPNIAIAVKSSMTFIAPCDCEEEKIKETEAIFKSVGQTVVTDEQHLGAGTSLASCGIAYAMRYFRAASEGGVELGFKADVAKDIVLQTVKGAVDLLQANGNHPEAEIDKVTTPGGLTIKGLNEMEHAGFTSAVIRGLKAGLK</sequence>
<comment type="pathway">
    <text evidence="4">Amino-acid biosynthesis; L-proline biosynthesis; L-proline from L-glutamate 5-semialdehyde: step 1/1.</text>
</comment>
<evidence type="ECO:0000259" key="7">
    <source>
        <dbReference type="Pfam" id="PF03807"/>
    </source>
</evidence>